<evidence type="ECO:0000313" key="1">
    <source>
        <dbReference type="EMBL" id="KAJ5214407.1"/>
    </source>
</evidence>
<dbReference type="InterPro" id="IPR011042">
    <property type="entry name" value="6-blade_b-propeller_TolB-like"/>
</dbReference>
<gene>
    <name evidence="1" type="ORF">N7449_001576</name>
</gene>
<dbReference type="PANTHER" id="PTHR42060">
    <property type="entry name" value="NHL REPEAT-CONTAINING PROTEIN-RELATED"/>
    <property type="match status" value="1"/>
</dbReference>
<dbReference type="SUPFAM" id="SSF63829">
    <property type="entry name" value="Calcium-dependent phosphotriesterase"/>
    <property type="match status" value="1"/>
</dbReference>
<keyword evidence="2" id="KW-1185">Reference proteome</keyword>
<dbReference type="AlphaFoldDB" id="A0A9W9N6X9"/>
<comment type="caution">
    <text evidence="1">The sequence shown here is derived from an EMBL/GenBank/DDBJ whole genome shotgun (WGS) entry which is preliminary data.</text>
</comment>
<name>A0A9W9N6X9_9EURO</name>
<evidence type="ECO:0000313" key="2">
    <source>
        <dbReference type="Proteomes" id="UP001150942"/>
    </source>
</evidence>
<protein>
    <submittedName>
        <fullName evidence="1">Uncharacterized protein</fullName>
    </submittedName>
</protein>
<dbReference type="Gene3D" id="2.120.10.30">
    <property type="entry name" value="TolB, C-terminal domain"/>
    <property type="match status" value="1"/>
</dbReference>
<dbReference type="PANTHER" id="PTHR42060:SF1">
    <property type="entry name" value="NHL REPEAT-CONTAINING PROTEIN"/>
    <property type="match status" value="1"/>
</dbReference>
<organism evidence="1 2">
    <name type="scientific">Penicillium cf. viridicatum</name>
    <dbReference type="NCBI Taxonomy" id="2972119"/>
    <lineage>
        <taxon>Eukaryota</taxon>
        <taxon>Fungi</taxon>
        <taxon>Dikarya</taxon>
        <taxon>Ascomycota</taxon>
        <taxon>Pezizomycotina</taxon>
        <taxon>Eurotiomycetes</taxon>
        <taxon>Eurotiomycetidae</taxon>
        <taxon>Eurotiales</taxon>
        <taxon>Aspergillaceae</taxon>
        <taxon>Penicillium</taxon>
    </lineage>
</organism>
<dbReference type="InterPro" id="IPR052998">
    <property type="entry name" value="Hetero-Diels-Alderase-like"/>
</dbReference>
<reference evidence="1" key="2">
    <citation type="journal article" date="2023" name="IMA Fungus">
        <title>Comparative genomic study of the Penicillium genus elucidates a diverse pangenome and 15 lateral gene transfer events.</title>
        <authorList>
            <person name="Petersen C."/>
            <person name="Sorensen T."/>
            <person name="Nielsen M.R."/>
            <person name="Sondergaard T.E."/>
            <person name="Sorensen J.L."/>
            <person name="Fitzpatrick D.A."/>
            <person name="Frisvad J.C."/>
            <person name="Nielsen K.L."/>
        </authorList>
    </citation>
    <scope>NUCLEOTIDE SEQUENCE</scope>
    <source>
        <strain evidence="1">IBT 20477</strain>
    </source>
</reference>
<dbReference type="OrthoDB" id="9977941at2759"/>
<reference evidence="1" key="1">
    <citation type="submission" date="2022-11" db="EMBL/GenBank/DDBJ databases">
        <authorList>
            <person name="Petersen C."/>
        </authorList>
    </citation>
    <scope>NUCLEOTIDE SEQUENCE</scope>
    <source>
        <strain evidence="1">IBT 20477</strain>
    </source>
</reference>
<sequence length="247" mass="26903">MPTSAIKPVVTAVYQFPSGAYLENLAIGYESILVTRADTPSLYQSTLPARPYSSAYASLIYHFPNATGLIGITEYALNKFAVIVGNFSMTKLVSGTWLKIVDLVEGQFLNRMTILNKTGAIFIADSLAGRVYRLDVKTGDYEVVLEYESMKATGAIGLNGIRTVTTATETFLYYDNSKTTTVNRVAIDLVSGRAKGKYITLAYGFYADDLAYDYETGDVWVAGNADNTIFRINFGGEEIVVANASST</sequence>
<dbReference type="EMBL" id="JAPQKQ010000001">
    <property type="protein sequence ID" value="KAJ5214407.1"/>
    <property type="molecule type" value="Genomic_DNA"/>
</dbReference>
<proteinExistence type="predicted"/>
<dbReference type="Proteomes" id="UP001150942">
    <property type="component" value="Unassembled WGS sequence"/>
</dbReference>
<accession>A0A9W9N6X9</accession>